<gene>
    <name evidence="1" type="ORF">Pint_27242</name>
</gene>
<sequence>MDIYCYSYRAGGLLRDVIPKLKEAERQRISKLEELDRKANVQLERQLVMASGWSRALLGMRGNLKGTEWDPENSHRFNCSHFLKLLDSNNVQFMEYSNYGQTVSGKEFILDSL</sequence>
<comment type="caution">
    <text evidence="1">The sequence shown here is derived from an EMBL/GenBank/DDBJ whole genome shotgun (WGS) entry which is preliminary data.</text>
</comment>
<dbReference type="Proteomes" id="UP001163603">
    <property type="component" value="Chromosome 5"/>
</dbReference>
<evidence type="ECO:0000313" key="2">
    <source>
        <dbReference type="Proteomes" id="UP001163603"/>
    </source>
</evidence>
<reference evidence="2" key="1">
    <citation type="journal article" date="2023" name="G3 (Bethesda)">
        <title>Genome assembly and association tests identify interacting loci associated with vigor, precocity, and sex in interspecific pistachio rootstocks.</title>
        <authorList>
            <person name="Palmer W."/>
            <person name="Jacygrad E."/>
            <person name="Sagayaradj S."/>
            <person name="Cavanaugh K."/>
            <person name="Han R."/>
            <person name="Bertier L."/>
            <person name="Beede B."/>
            <person name="Kafkas S."/>
            <person name="Golino D."/>
            <person name="Preece J."/>
            <person name="Michelmore R."/>
        </authorList>
    </citation>
    <scope>NUCLEOTIDE SEQUENCE [LARGE SCALE GENOMIC DNA]</scope>
</reference>
<organism evidence="1 2">
    <name type="scientific">Pistacia integerrima</name>
    <dbReference type="NCBI Taxonomy" id="434235"/>
    <lineage>
        <taxon>Eukaryota</taxon>
        <taxon>Viridiplantae</taxon>
        <taxon>Streptophyta</taxon>
        <taxon>Embryophyta</taxon>
        <taxon>Tracheophyta</taxon>
        <taxon>Spermatophyta</taxon>
        <taxon>Magnoliopsida</taxon>
        <taxon>eudicotyledons</taxon>
        <taxon>Gunneridae</taxon>
        <taxon>Pentapetalae</taxon>
        <taxon>rosids</taxon>
        <taxon>malvids</taxon>
        <taxon>Sapindales</taxon>
        <taxon>Anacardiaceae</taxon>
        <taxon>Pistacia</taxon>
    </lineage>
</organism>
<protein>
    <submittedName>
        <fullName evidence="1">Uncharacterized protein</fullName>
    </submittedName>
</protein>
<name>A0ACC0YQR5_9ROSI</name>
<dbReference type="EMBL" id="CM047740">
    <property type="protein sequence ID" value="KAJ0040752.1"/>
    <property type="molecule type" value="Genomic_DNA"/>
</dbReference>
<accession>A0ACC0YQR5</accession>
<evidence type="ECO:0000313" key="1">
    <source>
        <dbReference type="EMBL" id="KAJ0040752.1"/>
    </source>
</evidence>
<keyword evidence="2" id="KW-1185">Reference proteome</keyword>
<proteinExistence type="predicted"/>